<proteinExistence type="predicted"/>
<keyword evidence="2" id="KW-0489">Methyltransferase</keyword>
<evidence type="ECO:0000313" key="2">
    <source>
        <dbReference type="EMBL" id="AIS31287.1"/>
    </source>
</evidence>
<dbReference type="PANTHER" id="PTHR43861:SF6">
    <property type="entry name" value="METHYLTRANSFERASE TYPE 11"/>
    <property type="match status" value="1"/>
</dbReference>
<dbReference type="CDD" id="cd02440">
    <property type="entry name" value="AdoMet_MTases"/>
    <property type="match status" value="1"/>
</dbReference>
<evidence type="ECO:0000313" key="3">
    <source>
        <dbReference type="Proteomes" id="UP000029661"/>
    </source>
</evidence>
<dbReference type="SUPFAM" id="SSF53335">
    <property type="entry name" value="S-adenosyl-L-methionine-dependent methyltransferases"/>
    <property type="match status" value="1"/>
</dbReference>
<dbReference type="RefSeq" id="WP_048084640.1">
    <property type="nucleotide sequence ID" value="NZ_CP006933.1"/>
</dbReference>
<dbReference type="Gene3D" id="3.40.50.150">
    <property type="entry name" value="Vaccinia Virus protein VP39"/>
    <property type="match status" value="1"/>
</dbReference>
<gene>
    <name evidence="2" type="ORF">BRM9_0462</name>
</gene>
<dbReference type="GO" id="GO:0008757">
    <property type="term" value="F:S-adenosylmethionine-dependent methyltransferase activity"/>
    <property type="evidence" value="ECO:0007669"/>
    <property type="project" value="InterPro"/>
</dbReference>
<evidence type="ECO:0000259" key="1">
    <source>
        <dbReference type="Pfam" id="PF08241"/>
    </source>
</evidence>
<dbReference type="InterPro" id="IPR013216">
    <property type="entry name" value="Methyltransf_11"/>
</dbReference>
<dbReference type="EMBL" id="CP006933">
    <property type="protein sequence ID" value="AIS31287.1"/>
    <property type="molecule type" value="Genomic_DNA"/>
</dbReference>
<dbReference type="Pfam" id="PF08241">
    <property type="entry name" value="Methyltransf_11"/>
    <property type="match status" value="1"/>
</dbReference>
<dbReference type="GO" id="GO:0032259">
    <property type="term" value="P:methylation"/>
    <property type="evidence" value="ECO:0007669"/>
    <property type="project" value="UniProtKB-KW"/>
</dbReference>
<dbReference type="AlphaFoldDB" id="A0A089ZB83"/>
<name>A0A089ZB83_METFO</name>
<dbReference type="Proteomes" id="UP000029661">
    <property type="component" value="Chromosome"/>
</dbReference>
<sequence length="232" mass="27234">MGAVKDKKEFETIEEYIEFLRHFASYLFAEEYVTDNDILEIGCGNGYGSYHLSEYARSVTAIDMSKENIHYCANHYSKDNLRYMVTDGTNLPFHENSFDCVISFQVIEHIDPENVTLYIEGIKKVLKDKGILILTTPNKKLRLLPFQKPWNEEHMVEYDKKSFEKLLSQYFTNFNIFGVVGSKKILKIELNRVKQSYFNVYIYRPLTKLAKKFWKTSKNNKTPTKTKISSKK</sequence>
<organism evidence="2 3">
    <name type="scientific">Methanobacterium formicicum</name>
    <dbReference type="NCBI Taxonomy" id="2162"/>
    <lineage>
        <taxon>Archaea</taxon>
        <taxon>Methanobacteriati</taxon>
        <taxon>Methanobacteriota</taxon>
        <taxon>Methanomada group</taxon>
        <taxon>Methanobacteria</taxon>
        <taxon>Methanobacteriales</taxon>
        <taxon>Methanobacteriaceae</taxon>
        <taxon>Methanobacterium</taxon>
    </lineage>
</organism>
<accession>A0A089ZB83</accession>
<dbReference type="OrthoDB" id="147504at2157"/>
<dbReference type="STRING" id="2162.BRM9_0462"/>
<keyword evidence="2" id="KW-0808">Transferase</keyword>
<dbReference type="KEGG" id="mfc:BRM9_0462"/>
<feature type="domain" description="Methyltransferase type 11" evidence="1">
    <location>
        <begin position="39"/>
        <end position="134"/>
    </location>
</feature>
<dbReference type="InterPro" id="IPR029063">
    <property type="entry name" value="SAM-dependent_MTases_sf"/>
</dbReference>
<protein>
    <submittedName>
        <fullName evidence="2">SAM-dependent methyltransferase</fullName>
    </submittedName>
</protein>
<reference evidence="2 3" key="1">
    <citation type="submission" date="2013-12" db="EMBL/GenBank/DDBJ databases">
        <title>The complete genome sequence of Methanobacterium sp. BRM9.</title>
        <authorList>
            <consortium name="Pastoral Greenhouse Gas Research Consortium"/>
            <person name="Kelly W.J."/>
            <person name="Leahy S.C."/>
            <person name="Perry R."/>
            <person name="Li D."/>
            <person name="Altermann E."/>
            <person name="Lambie S.C."/>
            <person name="Attwood G.T."/>
        </authorList>
    </citation>
    <scope>NUCLEOTIDE SEQUENCE [LARGE SCALE GENOMIC DNA]</scope>
    <source>
        <strain evidence="2 3">BRM9</strain>
    </source>
</reference>
<dbReference type="PANTHER" id="PTHR43861">
    <property type="entry name" value="TRANS-ACONITATE 2-METHYLTRANSFERASE-RELATED"/>
    <property type="match status" value="1"/>
</dbReference>
<dbReference type="GeneID" id="24791616"/>